<gene>
    <name evidence="2" type="ORF">ACFPN5_04880</name>
</gene>
<name>A0ABW0L0F8_9BURK</name>
<dbReference type="Proteomes" id="UP001596050">
    <property type="component" value="Unassembled WGS sequence"/>
</dbReference>
<dbReference type="Pfam" id="PF01863">
    <property type="entry name" value="YgjP-like"/>
    <property type="match status" value="1"/>
</dbReference>
<dbReference type="Gene3D" id="3.30.2010.10">
    <property type="entry name" value="Metalloproteases ('zincins'), catalytic domain"/>
    <property type="match status" value="1"/>
</dbReference>
<dbReference type="PANTHER" id="PTHR30399:SF1">
    <property type="entry name" value="UTP PYROPHOSPHATASE"/>
    <property type="match status" value="1"/>
</dbReference>
<protein>
    <submittedName>
        <fullName evidence="2">YgjP-like metallopeptidase domain-containing protein</fullName>
    </submittedName>
</protein>
<organism evidence="2 3">
    <name type="scientific">Massilia niabensis</name>
    <dbReference type="NCBI Taxonomy" id="544910"/>
    <lineage>
        <taxon>Bacteria</taxon>
        <taxon>Pseudomonadati</taxon>
        <taxon>Pseudomonadota</taxon>
        <taxon>Betaproteobacteria</taxon>
        <taxon>Burkholderiales</taxon>
        <taxon>Oxalobacteraceae</taxon>
        <taxon>Telluria group</taxon>
        <taxon>Massilia</taxon>
    </lineage>
</organism>
<dbReference type="RefSeq" id="WP_379780681.1">
    <property type="nucleotide sequence ID" value="NZ_JBHSMU010000004.1"/>
</dbReference>
<keyword evidence="3" id="KW-1185">Reference proteome</keyword>
<comment type="caution">
    <text evidence="2">The sequence shown here is derived from an EMBL/GenBank/DDBJ whole genome shotgun (WGS) entry which is preliminary data.</text>
</comment>
<reference evidence="3" key="1">
    <citation type="journal article" date="2019" name="Int. J. Syst. Evol. Microbiol.">
        <title>The Global Catalogue of Microorganisms (GCM) 10K type strain sequencing project: providing services to taxonomists for standard genome sequencing and annotation.</title>
        <authorList>
            <consortium name="The Broad Institute Genomics Platform"/>
            <consortium name="The Broad Institute Genome Sequencing Center for Infectious Disease"/>
            <person name="Wu L."/>
            <person name="Ma J."/>
        </authorList>
    </citation>
    <scope>NUCLEOTIDE SEQUENCE [LARGE SCALE GENOMIC DNA]</scope>
    <source>
        <strain evidence="3">KACC 12649</strain>
    </source>
</reference>
<evidence type="ECO:0000313" key="3">
    <source>
        <dbReference type="Proteomes" id="UP001596050"/>
    </source>
</evidence>
<dbReference type="EMBL" id="JBHSMU010000004">
    <property type="protein sequence ID" value="MFC5459139.1"/>
    <property type="molecule type" value="Genomic_DNA"/>
</dbReference>
<dbReference type="PANTHER" id="PTHR30399">
    <property type="entry name" value="UNCHARACTERIZED PROTEIN YGJP"/>
    <property type="match status" value="1"/>
</dbReference>
<evidence type="ECO:0000313" key="2">
    <source>
        <dbReference type="EMBL" id="MFC5459139.1"/>
    </source>
</evidence>
<feature type="domain" description="YgjP-like metallopeptidase" evidence="1">
    <location>
        <begin position="92"/>
        <end position="153"/>
    </location>
</feature>
<proteinExistence type="predicted"/>
<evidence type="ECO:0000259" key="1">
    <source>
        <dbReference type="Pfam" id="PF01863"/>
    </source>
</evidence>
<sequence>MQELRYLTAYPEGLRQQAASLLGEGRLGAVLRARYPGAHGLRTDRALYDYVQELKIEYLRNAEPVAKVAYDSKIHVVQHALGLHTSISRVQGSKLKAKHEIRIASVFRDTPLEFLRMIAVHELAHLKEKQHDKAFYKLCCWMEPHYHQFELDLRLYLTHIEHGGARLWLADN</sequence>
<dbReference type="InterPro" id="IPR002725">
    <property type="entry name" value="YgjP-like_metallopeptidase"/>
</dbReference>
<dbReference type="InterPro" id="IPR053136">
    <property type="entry name" value="UTP_pyrophosphatase-like"/>
</dbReference>
<accession>A0ABW0L0F8</accession>